<keyword evidence="1" id="KW-0175">Coiled coil</keyword>
<dbReference type="Pfam" id="PF01548">
    <property type="entry name" value="DEDD_Tnp_IS110"/>
    <property type="match status" value="1"/>
</dbReference>
<evidence type="ECO:0000256" key="1">
    <source>
        <dbReference type="SAM" id="Coils"/>
    </source>
</evidence>
<proteinExistence type="predicted"/>
<gene>
    <name evidence="4" type="ORF">GMA8713_05068</name>
</gene>
<dbReference type="RefSeq" id="WP_232314575.1">
    <property type="nucleotide sequence ID" value="NZ_CAWRCI010000111.1"/>
</dbReference>
<feature type="domain" description="Transposase IS110-like N-terminal" evidence="2">
    <location>
        <begin position="39"/>
        <end position="179"/>
    </location>
</feature>
<dbReference type="PANTHER" id="PTHR33055">
    <property type="entry name" value="TRANSPOSASE FOR INSERTION SEQUENCE ELEMENT IS1111A"/>
    <property type="match status" value="1"/>
</dbReference>
<feature type="domain" description="Transposase IS116/IS110/IS902 C-terminal" evidence="3">
    <location>
        <begin position="243"/>
        <end position="324"/>
    </location>
</feature>
<keyword evidence="5" id="KW-1185">Reference proteome</keyword>
<evidence type="ECO:0000313" key="4">
    <source>
        <dbReference type="EMBL" id="CZF87027.1"/>
    </source>
</evidence>
<feature type="coiled-coil region" evidence="1">
    <location>
        <begin position="211"/>
        <end position="238"/>
    </location>
</feature>
<dbReference type="InterPro" id="IPR047650">
    <property type="entry name" value="Transpos_IS110"/>
</dbReference>
<dbReference type="AlphaFoldDB" id="A0A128FJQ1"/>
<dbReference type="GO" id="GO:0004803">
    <property type="term" value="F:transposase activity"/>
    <property type="evidence" value="ECO:0007669"/>
    <property type="project" value="InterPro"/>
</dbReference>
<evidence type="ECO:0000259" key="2">
    <source>
        <dbReference type="Pfam" id="PF01548"/>
    </source>
</evidence>
<dbReference type="Pfam" id="PF02371">
    <property type="entry name" value="Transposase_20"/>
    <property type="match status" value="1"/>
</dbReference>
<dbReference type="PANTHER" id="PTHR33055:SF3">
    <property type="entry name" value="PUTATIVE TRANSPOSASE FOR IS117-RELATED"/>
    <property type="match status" value="1"/>
</dbReference>
<name>A0A128FJQ1_9GAMM</name>
<dbReference type="Proteomes" id="UP000073601">
    <property type="component" value="Unassembled WGS sequence"/>
</dbReference>
<protein>
    <submittedName>
        <fullName evidence="4">Transposase IS116/IS110/IS902 family protein</fullName>
    </submittedName>
</protein>
<evidence type="ECO:0000259" key="3">
    <source>
        <dbReference type="Pfam" id="PF02371"/>
    </source>
</evidence>
<dbReference type="GO" id="GO:0006313">
    <property type="term" value="P:DNA transposition"/>
    <property type="evidence" value="ECO:0007669"/>
    <property type="project" value="InterPro"/>
</dbReference>
<dbReference type="EMBL" id="FIZY01000111">
    <property type="protein sequence ID" value="CZF87027.1"/>
    <property type="molecule type" value="Genomic_DNA"/>
</dbReference>
<organism evidence="4 5">
    <name type="scientific">Grimontia marina</name>
    <dbReference type="NCBI Taxonomy" id="646534"/>
    <lineage>
        <taxon>Bacteria</taxon>
        <taxon>Pseudomonadati</taxon>
        <taxon>Pseudomonadota</taxon>
        <taxon>Gammaproteobacteria</taxon>
        <taxon>Vibrionales</taxon>
        <taxon>Vibrionaceae</taxon>
        <taxon>Grimontia</taxon>
    </lineage>
</organism>
<dbReference type="InterPro" id="IPR002525">
    <property type="entry name" value="Transp_IS110-like_N"/>
</dbReference>
<dbReference type="GO" id="GO:0003677">
    <property type="term" value="F:DNA binding"/>
    <property type="evidence" value="ECO:0007669"/>
    <property type="project" value="InterPro"/>
</dbReference>
<reference evidence="5" key="1">
    <citation type="submission" date="2016-02" db="EMBL/GenBank/DDBJ databases">
        <authorList>
            <person name="Rodrigo-Torres Lidia"/>
            <person name="Arahal R.David."/>
        </authorList>
    </citation>
    <scope>NUCLEOTIDE SEQUENCE [LARGE SCALE GENOMIC DNA]</scope>
    <source>
        <strain evidence="5">CECT 8713</strain>
    </source>
</reference>
<dbReference type="NCBIfam" id="NF033542">
    <property type="entry name" value="transpos_IS110"/>
    <property type="match status" value="1"/>
</dbReference>
<evidence type="ECO:0000313" key="5">
    <source>
        <dbReference type="Proteomes" id="UP000073601"/>
    </source>
</evidence>
<accession>A0A128FJQ1</accession>
<sequence>MTLLLMKPTSAGKDTQHERDQTLKKLACVSNQWGALLTIGLDLAKNTFQVCGVGEHSTPIFNRKLKRSQLVQFFAQQPPTTVVMEACYSAHYWGRELAKLGHQTKLIPAQHVTPFVRGNKNDHNDALAIVEASRRPHVRFVPVKSDYQQEILSLHRVRERLQRNRTSLVNQVRGILSEFGVIAPLGVKHLRAKLAHVIGDASCSQGLRNIVANAYVELLDTEQRIEDIEQRLNAFLDEHPCRDIIMSLPGVGLINASAFLASIDKGQAFQSPREFAVWLGLTPQLYASGDVHRMGSITKRGDRYLRTLLVHGARAALSRARNKTDALSVWGNQLVQRRGYNKAVVAFAHRLARLMWILLQRNECYQPQPVLEACQG</sequence>
<dbReference type="InterPro" id="IPR003346">
    <property type="entry name" value="Transposase_20"/>
</dbReference>